<evidence type="ECO:0008006" key="4">
    <source>
        <dbReference type="Google" id="ProtNLM"/>
    </source>
</evidence>
<keyword evidence="1" id="KW-0812">Transmembrane</keyword>
<dbReference type="Pfam" id="PF16074">
    <property type="entry name" value="PilW"/>
    <property type="match status" value="1"/>
</dbReference>
<feature type="transmembrane region" description="Helical" evidence="1">
    <location>
        <begin position="12"/>
        <end position="35"/>
    </location>
</feature>
<dbReference type="OrthoDB" id="5296662at2"/>
<reference evidence="2 3" key="1">
    <citation type="submission" date="2018-07" db="EMBL/GenBank/DDBJ databases">
        <title>Dyella monticola sp. nov. and Dyella psychrodurans sp. nov. isolated from monsoon evergreen broad-leaved forest soil of Dinghu Mountain, China.</title>
        <authorList>
            <person name="Gao Z."/>
            <person name="Qiu L."/>
        </authorList>
    </citation>
    <scope>NUCLEOTIDE SEQUENCE [LARGE SCALE GENOMIC DNA]</scope>
    <source>
        <strain evidence="2 3">4G-K06</strain>
    </source>
</reference>
<evidence type="ECO:0000256" key="1">
    <source>
        <dbReference type="SAM" id="Phobius"/>
    </source>
</evidence>
<accession>A0A370X8Z3</accession>
<evidence type="ECO:0000313" key="3">
    <source>
        <dbReference type="Proteomes" id="UP000254258"/>
    </source>
</evidence>
<dbReference type="RefSeq" id="WP_115493774.1">
    <property type="nucleotide sequence ID" value="NZ_QRBE01000001.1"/>
</dbReference>
<dbReference type="GO" id="GO:0043683">
    <property type="term" value="P:type IV pilus assembly"/>
    <property type="evidence" value="ECO:0007669"/>
    <property type="project" value="InterPro"/>
</dbReference>
<evidence type="ECO:0000313" key="2">
    <source>
        <dbReference type="EMBL" id="RDS84747.1"/>
    </source>
</evidence>
<name>A0A370X8Z3_9GAMM</name>
<keyword evidence="3" id="KW-1185">Reference proteome</keyword>
<organism evidence="2 3">
    <name type="scientific">Dyella monticola</name>
    <dbReference type="NCBI Taxonomy" id="1927958"/>
    <lineage>
        <taxon>Bacteria</taxon>
        <taxon>Pseudomonadati</taxon>
        <taxon>Pseudomonadota</taxon>
        <taxon>Gammaproteobacteria</taxon>
        <taxon>Lysobacterales</taxon>
        <taxon>Rhodanobacteraceae</taxon>
        <taxon>Dyella</taxon>
    </lineage>
</organism>
<dbReference type="AlphaFoldDB" id="A0A370X8Z3"/>
<sequence>MNTIRTRQRGLSIISLLIALTIGVFLLAGLFSLWLQTRNTFNAQGSLAQLQDNERIATTTMANALQSAGYYPLIDNYSTSPPSPLLTLSGALPVAGDFTAAGQFIYGTHGTNDTLEVRFMSDGNGLDCQGQQQADKTLVVNEYSIDTNGNLVCTVTTSTYGSTTTSTSSAQTIVPGVSNLLVQYGVDPGNTQSVTQYMTADQVTSGTDWSLVRSVNLQLTFTNPLAGSAANGAGQNTTVPMISRVVVLPQQSPL</sequence>
<gene>
    <name evidence="2" type="ORF">DWU98_01935</name>
</gene>
<keyword evidence="1" id="KW-1133">Transmembrane helix</keyword>
<protein>
    <recommendedName>
        <fullName evidence="4">Pilus assembly protein</fullName>
    </recommendedName>
</protein>
<keyword evidence="1" id="KW-0472">Membrane</keyword>
<dbReference type="InterPro" id="IPR032092">
    <property type="entry name" value="PilW"/>
</dbReference>
<proteinExistence type="predicted"/>
<dbReference type="EMBL" id="QRBE01000001">
    <property type="protein sequence ID" value="RDS84747.1"/>
    <property type="molecule type" value="Genomic_DNA"/>
</dbReference>
<dbReference type="Proteomes" id="UP000254258">
    <property type="component" value="Unassembled WGS sequence"/>
</dbReference>
<comment type="caution">
    <text evidence="2">The sequence shown here is derived from an EMBL/GenBank/DDBJ whole genome shotgun (WGS) entry which is preliminary data.</text>
</comment>